<feature type="compositionally biased region" description="Low complexity" evidence="1">
    <location>
        <begin position="130"/>
        <end position="139"/>
    </location>
</feature>
<dbReference type="EMBL" id="CP067420">
    <property type="protein sequence ID" value="QQP88683.1"/>
    <property type="molecule type" value="Genomic_DNA"/>
</dbReference>
<evidence type="ECO:0000259" key="2">
    <source>
        <dbReference type="Pfam" id="PF00535"/>
    </source>
</evidence>
<dbReference type="PANTHER" id="PTHR43685">
    <property type="entry name" value="GLYCOSYLTRANSFERASE"/>
    <property type="match status" value="1"/>
</dbReference>
<reference evidence="3" key="1">
    <citation type="submission" date="2021-02" db="EMBL/GenBank/DDBJ databases">
        <title>Skermanella TT6 skin isolate.</title>
        <authorList>
            <person name="Lee K."/>
            <person name="Ganzorig M."/>
        </authorList>
    </citation>
    <scope>NUCLEOTIDE SEQUENCE</scope>
    <source>
        <strain evidence="3">TT6</strain>
    </source>
</reference>
<gene>
    <name evidence="3" type="ORF">IGS68_22090</name>
</gene>
<dbReference type="Pfam" id="PF00535">
    <property type="entry name" value="Glycos_transf_2"/>
    <property type="match status" value="1"/>
</dbReference>
<proteinExistence type="predicted"/>
<evidence type="ECO:0000313" key="4">
    <source>
        <dbReference type="Proteomes" id="UP000595197"/>
    </source>
</evidence>
<protein>
    <submittedName>
        <fullName evidence="3">Glycosyltransferase family 2 protein</fullName>
    </submittedName>
</protein>
<dbReference type="InterPro" id="IPR050834">
    <property type="entry name" value="Glycosyltransf_2"/>
</dbReference>
<feature type="region of interest" description="Disordered" evidence="1">
    <location>
        <begin position="130"/>
        <end position="149"/>
    </location>
</feature>
<dbReference type="Proteomes" id="UP000595197">
    <property type="component" value="Chromosome"/>
</dbReference>
<dbReference type="PANTHER" id="PTHR43685:SF2">
    <property type="entry name" value="GLYCOSYLTRANSFERASE 2-LIKE DOMAIN-CONTAINING PROTEIN"/>
    <property type="match status" value="1"/>
</dbReference>
<dbReference type="InterPro" id="IPR001173">
    <property type="entry name" value="Glyco_trans_2-like"/>
</dbReference>
<accession>A0ABX7B5M2</accession>
<name>A0ABX7B5M2_9PROT</name>
<dbReference type="RefSeq" id="WP_201073926.1">
    <property type="nucleotide sequence ID" value="NZ_CP067420.1"/>
</dbReference>
<evidence type="ECO:0000313" key="3">
    <source>
        <dbReference type="EMBL" id="QQP88683.1"/>
    </source>
</evidence>
<dbReference type="CDD" id="cd00761">
    <property type="entry name" value="Glyco_tranf_GTA_type"/>
    <property type="match status" value="1"/>
</dbReference>
<organism evidence="3 4">
    <name type="scientific">Skermanella cutis</name>
    <dbReference type="NCBI Taxonomy" id="2775420"/>
    <lineage>
        <taxon>Bacteria</taxon>
        <taxon>Pseudomonadati</taxon>
        <taxon>Pseudomonadota</taxon>
        <taxon>Alphaproteobacteria</taxon>
        <taxon>Rhodospirillales</taxon>
        <taxon>Azospirillaceae</taxon>
        <taxon>Skermanella</taxon>
    </lineage>
</organism>
<dbReference type="Gene3D" id="3.90.550.10">
    <property type="entry name" value="Spore Coat Polysaccharide Biosynthesis Protein SpsA, Chain A"/>
    <property type="match status" value="1"/>
</dbReference>
<dbReference type="SUPFAM" id="SSF53448">
    <property type="entry name" value="Nucleotide-diphospho-sugar transferases"/>
    <property type="match status" value="1"/>
</dbReference>
<feature type="domain" description="Glycosyltransferase 2-like" evidence="2">
    <location>
        <begin position="7"/>
        <end position="113"/>
    </location>
</feature>
<sequence>MTGPRFSVVIPTYNRAEHVARAVRSVRAQTFPAHEIVVVDDGSTDGTADILDALAREDGPPVVALRQANRGAGAARNLGIGAAAGDWVALLDSDDAWLPGKLEAARRMIGREPGLDFIHSRCVQDFGQNFGQDFGQDPGPDGGTAAEPPLTAEQRCDPAVLLTGWHIKTSSVILRRDLLDRIGGLFPTDLRTCEDFELFWRAAIAADRIGFAPEAGTVIANIPTSLSRDETRVLPRLMDNVEALGRVIRWLDGRAGSARLRPILEARRYWAARVLLTRAARDRRFVEAVRWLRCQDLPPAEIARAALSAGRGVLNGENPSGL</sequence>
<keyword evidence="4" id="KW-1185">Reference proteome</keyword>
<dbReference type="InterPro" id="IPR029044">
    <property type="entry name" value="Nucleotide-diphossugar_trans"/>
</dbReference>
<evidence type="ECO:0000256" key="1">
    <source>
        <dbReference type="SAM" id="MobiDB-lite"/>
    </source>
</evidence>